<feature type="signal peptide" evidence="1">
    <location>
        <begin position="1"/>
        <end position="25"/>
    </location>
</feature>
<dbReference type="EMBL" id="JACGXS010000002">
    <property type="protein sequence ID" value="MBA8681669.1"/>
    <property type="molecule type" value="Genomic_DNA"/>
</dbReference>
<organism evidence="2 3">
    <name type="scientific">Stenotrophomonas tumulicola</name>
    <dbReference type="NCBI Taxonomy" id="1685415"/>
    <lineage>
        <taxon>Bacteria</taxon>
        <taxon>Pseudomonadati</taxon>
        <taxon>Pseudomonadota</taxon>
        <taxon>Gammaproteobacteria</taxon>
        <taxon>Lysobacterales</taxon>
        <taxon>Lysobacteraceae</taxon>
        <taxon>Stenotrophomonas</taxon>
    </lineage>
</organism>
<gene>
    <name evidence="2" type="ORF">H4O11_07555</name>
</gene>
<evidence type="ECO:0000256" key="1">
    <source>
        <dbReference type="SAM" id="SignalP"/>
    </source>
</evidence>
<keyword evidence="1" id="KW-0732">Signal</keyword>
<dbReference type="AlphaFoldDB" id="A0A7W3FLD0"/>
<protein>
    <recommendedName>
        <fullName evidence="4">Transporter</fullName>
    </recommendedName>
</protein>
<evidence type="ECO:0000313" key="2">
    <source>
        <dbReference type="EMBL" id="MBA8681669.1"/>
    </source>
</evidence>
<keyword evidence="3" id="KW-1185">Reference proteome</keyword>
<sequence length="320" mass="33604">MPVSYLAPVRSGALAALLLPMSLMAMERPADADAHPRFLGPLASGGQPLPKGMLNVEPYLVTTLSTKSFDGDGHRRSNDAPAQLDVLVPIKYGVTDRLTLGTTLSGQYDRGPRGGRDVVLGDTSLSAQYALYSGGGAHRAAWAATAQRGLPTGRHDRLQYARHAGSGSGALTTGLSTQGQAYFLDGMLRARVDAGWRLPASHAGIHGKSVYGTAAGFTGWARLGSTFNSSVAAEYSVHPQWTLVAEALYERDRGARVRGTLADGTALDRQDPASWSLSVLPAVEYHFNDQVGIIGGIQLGVAGRNTAAIIAPQVAVNVAF</sequence>
<name>A0A7W3FLD0_9GAMM</name>
<feature type="chain" id="PRO_5031178554" description="Transporter" evidence="1">
    <location>
        <begin position="26"/>
        <end position="320"/>
    </location>
</feature>
<comment type="caution">
    <text evidence="2">The sequence shown here is derived from an EMBL/GenBank/DDBJ whole genome shotgun (WGS) entry which is preliminary data.</text>
</comment>
<dbReference type="Proteomes" id="UP000547058">
    <property type="component" value="Unassembled WGS sequence"/>
</dbReference>
<reference evidence="2 3" key="1">
    <citation type="submission" date="2020-08" db="EMBL/GenBank/DDBJ databases">
        <title>Stenotrophomonas tumulicola JCM 30961.</title>
        <authorList>
            <person name="Deng Y."/>
        </authorList>
    </citation>
    <scope>NUCLEOTIDE SEQUENCE [LARGE SCALE GENOMIC DNA]</scope>
    <source>
        <strain evidence="2 3">JCM 30961</strain>
    </source>
</reference>
<accession>A0A7W3FLD0</accession>
<evidence type="ECO:0008006" key="4">
    <source>
        <dbReference type="Google" id="ProtNLM"/>
    </source>
</evidence>
<proteinExistence type="predicted"/>
<evidence type="ECO:0000313" key="3">
    <source>
        <dbReference type="Proteomes" id="UP000547058"/>
    </source>
</evidence>
<dbReference type="RefSeq" id="WP_182338784.1">
    <property type="nucleotide sequence ID" value="NZ_JACGXS010000002.1"/>
</dbReference>